<dbReference type="Proteomes" id="UP000243606">
    <property type="component" value="Unassembled WGS sequence"/>
</dbReference>
<proteinExistence type="predicted"/>
<dbReference type="AlphaFoldDB" id="A0A1I3CKI9"/>
<accession>A0A1I3CKI9</accession>
<keyword evidence="2" id="KW-1185">Reference proteome</keyword>
<evidence type="ECO:0000313" key="1">
    <source>
        <dbReference type="EMBL" id="SFH74721.1"/>
    </source>
</evidence>
<dbReference type="STRING" id="425504.SAMN05216206_0107"/>
<dbReference type="OrthoDB" id="7000764at2"/>
<sequence>MNTFIQLGGFTQYHYVQHPDAPRYPYGVCGPFATQAQATAAMDRIAATFPATAFHIEHAGFAGNKRRMLTTDHAKARQRLEQLRA</sequence>
<dbReference type="RefSeq" id="WP_090238037.1">
    <property type="nucleotide sequence ID" value="NZ_FOQL01000001.1"/>
</dbReference>
<name>A0A1I3CKI9_9PSED</name>
<organism evidence="1 2">
    <name type="scientific">Pseudomonas guineae</name>
    <dbReference type="NCBI Taxonomy" id="425504"/>
    <lineage>
        <taxon>Bacteria</taxon>
        <taxon>Pseudomonadati</taxon>
        <taxon>Pseudomonadota</taxon>
        <taxon>Gammaproteobacteria</taxon>
        <taxon>Pseudomonadales</taxon>
        <taxon>Pseudomonadaceae</taxon>
        <taxon>Pseudomonas</taxon>
    </lineage>
</organism>
<gene>
    <name evidence="1" type="ORF">SAMN05216206_0107</name>
</gene>
<dbReference type="EMBL" id="FOQL01000001">
    <property type="protein sequence ID" value="SFH74721.1"/>
    <property type="molecule type" value="Genomic_DNA"/>
</dbReference>
<reference evidence="2" key="1">
    <citation type="submission" date="2016-10" db="EMBL/GenBank/DDBJ databases">
        <authorList>
            <person name="Varghese N."/>
            <person name="Submissions S."/>
        </authorList>
    </citation>
    <scope>NUCLEOTIDE SEQUENCE [LARGE SCALE GENOMIC DNA]</scope>
    <source>
        <strain evidence="2">LMG 24016</strain>
    </source>
</reference>
<protein>
    <submittedName>
        <fullName evidence="1">Uncharacterized protein</fullName>
    </submittedName>
</protein>
<evidence type="ECO:0000313" key="2">
    <source>
        <dbReference type="Proteomes" id="UP000243606"/>
    </source>
</evidence>